<dbReference type="InParanoid" id="A0A0D0CML3"/>
<gene>
    <name evidence="2" type="ORF">PAXRUDRAFT_28955</name>
</gene>
<dbReference type="STRING" id="930991.A0A0D0CML3"/>
<feature type="region of interest" description="Disordered" evidence="1">
    <location>
        <begin position="248"/>
        <end position="269"/>
    </location>
</feature>
<proteinExistence type="predicted"/>
<dbReference type="AlphaFoldDB" id="A0A0D0CML3"/>
<protein>
    <submittedName>
        <fullName evidence="2">Uncharacterized protein</fullName>
    </submittedName>
</protein>
<organism evidence="2 3">
    <name type="scientific">Paxillus rubicundulus Ve08.2h10</name>
    <dbReference type="NCBI Taxonomy" id="930991"/>
    <lineage>
        <taxon>Eukaryota</taxon>
        <taxon>Fungi</taxon>
        <taxon>Dikarya</taxon>
        <taxon>Basidiomycota</taxon>
        <taxon>Agaricomycotina</taxon>
        <taxon>Agaricomycetes</taxon>
        <taxon>Agaricomycetidae</taxon>
        <taxon>Boletales</taxon>
        <taxon>Paxilineae</taxon>
        <taxon>Paxillaceae</taxon>
        <taxon>Paxillus</taxon>
    </lineage>
</organism>
<sequence length="269" mass="29001">MIAKKFGVMAEMFFPTDNLFSHASPSPSPPFNTPAHYDSACAEEDTILAKLDSMLPDHLHTLQTSSHFSELFQTSLGLGHSSEIHKLLLDFFHVSSQNCPDLEGCTVGEISLAYEGIVKCAGPKTISANWLVDVASAGCITWAATVTLSFPKVAQQYKHFIILQWESAHIQEILREINQFIFGHAGVKASMRLAMMTQEDLTAEINAAMAAMDIYPISESISEQASLSDSIPETEGLQSRSASISHDHLGTPATTLSGVMNLGGDGEGG</sequence>
<evidence type="ECO:0000313" key="2">
    <source>
        <dbReference type="EMBL" id="KIK76518.1"/>
    </source>
</evidence>
<reference evidence="3" key="2">
    <citation type="submission" date="2015-01" db="EMBL/GenBank/DDBJ databases">
        <title>Evolutionary Origins and Diversification of the Mycorrhizal Mutualists.</title>
        <authorList>
            <consortium name="DOE Joint Genome Institute"/>
            <consortium name="Mycorrhizal Genomics Consortium"/>
            <person name="Kohler A."/>
            <person name="Kuo A."/>
            <person name="Nagy L.G."/>
            <person name="Floudas D."/>
            <person name="Copeland A."/>
            <person name="Barry K.W."/>
            <person name="Cichocki N."/>
            <person name="Veneault-Fourrey C."/>
            <person name="LaButti K."/>
            <person name="Lindquist E.A."/>
            <person name="Lipzen A."/>
            <person name="Lundell T."/>
            <person name="Morin E."/>
            <person name="Murat C."/>
            <person name="Riley R."/>
            <person name="Ohm R."/>
            <person name="Sun H."/>
            <person name="Tunlid A."/>
            <person name="Henrissat B."/>
            <person name="Grigoriev I.V."/>
            <person name="Hibbett D.S."/>
            <person name="Martin F."/>
        </authorList>
    </citation>
    <scope>NUCLEOTIDE SEQUENCE [LARGE SCALE GENOMIC DNA]</scope>
    <source>
        <strain evidence="3">Ve08.2h10</strain>
    </source>
</reference>
<keyword evidence="3" id="KW-1185">Reference proteome</keyword>
<reference evidence="2 3" key="1">
    <citation type="submission" date="2014-04" db="EMBL/GenBank/DDBJ databases">
        <authorList>
            <consortium name="DOE Joint Genome Institute"/>
            <person name="Kuo A."/>
            <person name="Kohler A."/>
            <person name="Jargeat P."/>
            <person name="Nagy L.G."/>
            <person name="Floudas D."/>
            <person name="Copeland A."/>
            <person name="Barry K.W."/>
            <person name="Cichocki N."/>
            <person name="Veneault-Fourrey C."/>
            <person name="LaButti K."/>
            <person name="Lindquist E.A."/>
            <person name="Lipzen A."/>
            <person name="Lundell T."/>
            <person name="Morin E."/>
            <person name="Murat C."/>
            <person name="Sun H."/>
            <person name="Tunlid A."/>
            <person name="Henrissat B."/>
            <person name="Grigoriev I.V."/>
            <person name="Hibbett D.S."/>
            <person name="Martin F."/>
            <person name="Nordberg H.P."/>
            <person name="Cantor M.N."/>
            <person name="Hua S.X."/>
        </authorList>
    </citation>
    <scope>NUCLEOTIDE SEQUENCE [LARGE SCALE GENOMIC DNA]</scope>
    <source>
        <strain evidence="2 3">Ve08.2h10</strain>
    </source>
</reference>
<dbReference type="Proteomes" id="UP000054538">
    <property type="component" value="Unassembled WGS sequence"/>
</dbReference>
<evidence type="ECO:0000256" key="1">
    <source>
        <dbReference type="SAM" id="MobiDB-lite"/>
    </source>
</evidence>
<dbReference type="HOGENOM" id="CLU_1034792_0_0_1"/>
<evidence type="ECO:0000313" key="3">
    <source>
        <dbReference type="Proteomes" id="UP000054538"/>
    </source>
</evidence>
<dbReference type="EMBL" id="KN827441">
    <property type="protein sequence ID" value="KIK76518.1"/>
    <property type="molecule type" value="Genomic_DNA"/>
</dbReference>
<name>A0A0D0CML3_9AGAM</name>
<accession>A0A0D0CML3</accession>
<dbReference type="OrthoDB" id="3231188at2759"/>